<dbReference type="PIRSF" id="PIRSF001365">
    <property type="entry name" value="DHDPS"/>
    <property type="match status" value="1"/>
</dbReference>
<evidence type="ECO:0000256" key="3">
    <source>
        <dbReference type="PIRSR" id="PIRSR001365-1"/>
    </source>
</evidence>
<dbReference type="Pfam" id="PF00701">
    <property type="entry name" value="DHDPS"/>
    <property type="match status" value="1"/>
</dbReference>
<comment type="caution">
    <text evidence="5">The sequence shown here is derived from an EMBL/GenBank/DDBJ whole genome shotgun (WGS) entry which is preliminary data.</text>
</comment>
<keyword evidence="6" id="KW-1185">Reference proteome</keyword>
<evidence type="ECO:0000313" key="5">
    <source>
        <dbReference type="EMBL" id="RKN80811.1"/>
    </source>
</evidence>
<reference evidence="5 6" key="1">
    <citation type="submission" date="2018-10" db="EMBL/GenBank/DDBJ databases">
        <title>Ulvibacterium marinum gen. nov., sp. nov., a novel marine bacterium of the family Flavobacteriaceae, isolated from a culture of the green alga Ulva prolifera.</title>
        <authorList>
            <person name="Zhang Z."/>
        </authorList>
    </citation>
    <scope>NUCLEOTIDE SEQUENCE [LARGE SCALE GENOMIC DNA]</scope>
    <source>
        <strain evidence="5 6">CCMM003</strain>
    </source>
</reference>
<dbReference type="Proteomes" id="UP000276603">
    <property type="component" value="Unassembled WGS sequence"/>
</dbReference>
<dbReference type="GO" id="GO:0005829">
    <property type="term" value="C:cytosol"/>
    <property type="evidence" value="ECO:0007669"/>
    <property type="project" value="TreeGrafter"/>
</dbReference>
<evidence type="ECO:0000256" key="2">
    <source>
        <dbReference type="PIRNR" id="PIRNR001365"/>
    </source>
</evidence>
<dbReference type="EMBL" id="RBCJ01000002">
    <property type="protein sequence ID" value="RKN80811.1"/>
    <property type="molecule type" value="Genomic_DNA"/>
</dbReference>
<keyword evidence="1 2" id="KW-0456">Lyase</keyword>
<evidence type="ECO:0000313" key="6">
    <source>
        <dbReference type="Proteomes" id="UP000276603"/>
    </source>
</evidence>
<dbReference type="RefSeq" id="WP_120710967.1">
    <property type="nucleotide sequence ID" value="NZ_RBCJ01000002.1"/>
</dbReference>
<accession>A0A3B0C8F1</accession>
<dbReference type="GO" id="GO:0019262">
    <property type="term" value="P:N-acetylneuraminate catabolic process"/>
    <property type="evidence" value="ECO:0007669"/>
    <property type="project" value="TreeGrafter"/>
</dbReference>
<dbReference type="InterPro" id="IPR002220">
    <property type="entry name" value="DapA-like"/>
</dbReference>
<sequence>MQLNLRGIIPPMVTPLTADKNLDQQSLKGLIEHLLSGGVHGIFLLGSNGEAPSLTYALRKELVTEACQIINGRVPVLVGITDTSFEGSIEMAEHAKASGADAVVIAPPYYFPISDGEMEAYLEDLVPKLPLPFLLYNMPSCTKMNLSMNTVEKAKNMGALGIKDSSGNLEYLYDLIETFQDSPEFAIIVGTEGFLPQAIERGGHGAVAGGANFFPRMFVDLYDASVTKDENKIVEIREKVTHLYDTIYNVGKDFSRITKGIKCALSIMGICDDYMALPLRRFDAGDRERIKTYIEIFEKQGIR</sequence>
<comment type="similarity">
    <text evidence="2">Belongs to the DapA family.</text>
</comment>
<dbReference type="CDD" id="cd00408">
    <property type="entry name" value="DHDPS-like"/>
    <property type="match status" value="1"/>
</dbReference>
<dbReference type="Gene3D" id="3.20.20.70">
    <property type="entry name" value="Aldolase class I"/>
    <property type="match status" value="1"/>
</dbReference>
<dbReference type="SMART" id="SM01130">
    <property type="entry name" value="DHDPS"/>
    <property type="match status" value="1"/>
</dbReference>
<dbReference type="PANTHER" id="PTHR42849">
    <property type="entry name" value="N-ACETYLNEURAMINATE LYASE"/>
    <property type="match status" value="1"/>
</dbReference>
<feature type="binding site" evidence="4">
    <location>
        <position position="207"/>
    </location>
    <ligand>
        <name>pyruvate</name>
        <dbReference type="ChEBI" id="CHEBI:15361"/>
    </ligand>
</feature>
<feature type="active site" description="Schiff-base intermediate with substrate" evidence="3">
    <location>
        <position position="163"/>
    </location>
</feature>
<evidence type="ECO:0000256" key="4">
    <source>
        <dbReference type="PIRSR" id="PIRSR001365-2"/>
    </source>
</evidence>
<protein>
    <submittedName>
        <fullName evidence="5">Dihydrodipicolinate synthase family protein</fullName>
    </submittedName>
</protein>
<dbReference type="AlphaFoldDB" id="A0A3B0C8F1"/>
<dbReference type="GO" id="GO:0008747">
    <property type="term" value="F:N-acetylneuraminate lyase activity"/>
    <property type="evidence" value="ECO:0007669"/>
    <property type="project" value="TreeGrafter"/>
</dbReference>
<name>A0A3B0C8F1_9FLAO</name>
<proteinExistence type="inferred from homology"/>
<dbReference type="PRINTS" id="PR00146">
    <property type="entry name" value="DHPICSNTHASE"/>
</dbReference>
<dbReference type="InterPro" id="IPR013785">
    <property type="entry name" value="Aldolase_TIM"/>
</dbReference>
<evidence type="ECO:0000256" key="1">
    <source>
        <dbReference type="ARBA" id="ARBA00023239"/>
    </source>
</evidence>
<organism evidence="5 6">
    <name type="scientific">Ulvibacterium marinum</name>
    <dbReference type="NCBI Taxonomy" id="2419782"/>
    <lineage>
        <taxon>Bacteria</taxon>
        <taxon>Pseudomonadati</taxon>
        <taxon>Bacteroidota</taxon>
        <taxon>Flavobacteriia</taxon>
        <taxon>Flavobacteriales</taxon>
        <taxon>Flavobacteriaceae</taxon>
        <taxon>Ulvibacterium</taxon>
    </lineage>
</organism>
<dbReference type="OrthoDB" id="9778880at2"/>
<feature type="active site" description="Proton donor/acceptor" evidence="3">
    <location>
        <position position="136"/>
    </location>
</feature>
<gene>
    <name evidence="5" type="ORF">D7Z94_07545</name>
</gene>
<dbReference type="PANTHER" id="PTHR42849:SF1">
    <property type="entry name" value="N-ACETYLNEURAMINATE LYASE"/>
    <property type="match status" value="1"/>
</dbReference>
<dbReference type="SUPFAM" id="SSF51569">
    <property type="entry name" value="Aldolase"/>
    <property type="match status" value="1"/>
</dbReference>